<dbReference type="InterPro" id="IPR052337">
    <property type="entry name" value="SAT4-like"/>
</dbReference>
<keyword evidence="10" id="KW-1185">Reference proteome</keyword>
<dbReference type="STRING" id="554155.C5FHJ4"/>
<comment type="similarity">
    <text evidence="5">Belongs to the SAT4 family.</text>
</comment>
<feature type="transmembrane region" description="Helical" evidence="7">
    <location>
        <begin position="180"/>
        <end position="205"/>
    </location>
</feature>
<evidence type="ECO:0000256" key="1">
    <source>
        <dbReference type="ARBA" id="ARBA00004141"/>
    </source>
</evidence>
<evidence type="ECO:0000256" key="6">
    <source>
        <dbReference type="SAM" id="MobiDB-lite"/>
    </source>
</evidence>
<gene>
    <name evidence="9" type="ORF">MCYG_01553</name>
</gene>
<dbReference type="EMBL" id="DS995702">
    <property type="protein sequence ID" value="EEQ28734.1"/>
    <property type="molecule type" value="Genomic_DNA"/>
</dbReference>
<evidence type="ECO:0000256" key="2">
    <source>
        <dbReference type="ARBA" id="ARBA00022692"/>
    </source>
</evidence>
<feature type="transmembrane region" description="Helical" evidence="7">
    <location>
        <begin position="248"/>
        <end position="270"/>
    </location>
</feature>
<dbReference type="HOGENOM" id="CLU_057188_0_0_1"/>
<feature type="transmembrane region" description="Helical" evidence="7">
    <location>
        <begin position="217"/>
        <end position="236"/>
    </location>
</feature>
<dbReference type="OrthoDB" id="444631at2759"/>
<dbReference type="VEuPathDB" id="FungiDB:MCYG_01553"/>
<keyword evidence="3 7" id="KW-1133">Transmembrane helix</keyword>
<evidence type="ECO:0000259" key="8">
    <source>
        <dbReference type="Pfam" id="PF20684"/>
    </source>
</evidence>
<dbReference type="Pfam" id="PF20684">
    <property type="entry name" value="Fung_rhodopsin"/>
    <property type="match status" value="1"/>
</dbReference>
<proteinExistence type="inferred from homology"/>
<dbReference type="GO" id="GO:0016020">
    <property type="term" value="C:membrane"/>
    <property type="evidence" value="ECO:0007669"/>
    <property type="project" value="UniProtKB-SubCell"/>
</dbReference>
<evidence type="ECO:0000313" key="10">
    <source>
        <dbReference type="Proteomes" id="UP000002035"/>
    </source>
</evidence>
<feature type="domain" description="Rhodopsin" evidence="8">
    <location>
        <begin position="35"/>
        <end position="275"/>
    </location>
</feature>
<evidence type="ECO:0000256" key="3">
    <source>
        <dbReference type="ARBA" id="ARBA00022989"/>
    </source>
</evidence>
<feature type="transmembrane region" description="Helical" evidence="7">
    <location>
        <begin position="108"/>
        <end position="126"/>
    </location>
</feature>
<sequence length="351" mass="39225">MDVDQLVLARKISRHALLISVWTLFAVTTLLLISRFAIRLRLHRKLFWDDILAGLAYIFLLCHNILATLALPTVYLLLDLYKDNRGFLQPGVLGKIDHMVKLVLSSNFLFRICIYLVKASLLALLWRLFHSLHLFRRAWLAIVIVTVIGFAISIILPPVACSDFTALGCISPKRIRLSAIDIYVSTVFDVLTDILIVSLPVTFVLKSSLPMPQKLGLVGLFLLGLAVVIISILRTIETDGKSKLSPPSWLLFWSSMEATIAVMVSCFASYKSLFTARIRTSTYHHPHGHSASVVVSTPAEARKNRIFKESDSREEIIQRTEFEVSYEMAPASSSQVTSPYAIAPKPSSSKV</sequence>
<name>C5FHJ4_ARTOC</name>
<feature type="transmembrane region" description="Helical" evidence="7">
    <location>
        <begin position="54"/>
        <end position="78"/>
    </location>
</feature>
<dbReference type="AlphaFoldDB" id="C5FHJ4"/>
<dbReference type="PANTHER" id="PTHR33048:SF146">
    <property type="entry name" value="INTEGRAL MEMBRANE PROTEIN"/>
    <property type="match status" value="1"/>
</dbReference>
<dbReference type="OMA" id="VIIGCSP"/>
<dbReference type="Proteomes" id="UP000002035">
    <property type="component" value="Unassembled WGS sequence"/>
</dbReference>
<evidence type="ECO:0000313" key="9">
    <source>
        <dbReference type="EMBL" id="EEQ28734.1"/>
    </source>
</evidence>
<dbReference type="PANTHER" id="PTHR33048">
    <property type="entry name" value="PTH11-LIKE INTEGRAL MEMBRANE PROTEIN (AFU_ORTHOLOGUE AFUA_5G11245)"/>
    <property type="match status" value="1"/>
</dbReference>
<accession>C5FHJ4</accession>
<evidence type="ECO:0000256" key="4">
    <source>
        <dbReference type="ARBA" id="ARBA00023136"/>
    </source>
</evidence>
<keyword evidence="4 7" id="KW-0472">Membrane</keyword>
<protein>
    <recommendedName>
        <fullName evidence="8">Rhodopsin domain-containing protein</fullName>
    </recommendedName>
</protein>
<feature type="region of interest" description="Disordered" evidence="6">
    <location>
        <begin position="329"/>
        <end position="351"/>
    </location>
</feature>
<dbReference type="RefSeq" id="XP_002848619.1">
    <property type="nucleotide sequence ID" value="XM_002848573.1"/>
</dbReference>
<reference evidence="10" key="1">
    <citation type="journal article" date="2012" name="MBio">
        <title>Comparative genome analysis of Trichophyton rubrum and related dermatophytes reveals candidate genes involved in infection.</title>
        <authorList>
            <person name="Martinez D.A."/>
            <person name="Oliver B.G."/>
            <person name="Graeser Y."/>
            <person name="Goldberg J.M."/>
            <person name="Li W."/>
            <person name="Martinez-Rossi N.M."/>
            <person name="Monod M."/>
            <person name="Shelest E."/>
            <person name="Barton R.C."/>
            <person name="Birch E."/>
            <person name="Brakhage A.A."/>
            <person name="Chen Z."/>
            <person name="Gurr S.J."/>
            <person name="Heiman D."/>
            <person name="Heitman J."/>
            <person name="Kosti I."/>
            <person name="Rossi A."/>
            <person name="Saif S."/>
            <person name="Samalova M."/>
            <person name="Saunders C.W."/>
            <person name="Shea T."/>
            <person name="Summerbell R.C."/>
            <person name="Xu J."/>
            <person name="Young S."/>
            <person name="Zeng Q."/>
            <person name="Birren B.W."/>
            <person name="Cuomo C.A."/>
            <person name="White T.C."/>
        </authorList>
    </citation>
    <scope>NUCLEOTIDE SEQUENCE [LARGE SCALE GENOMIC DNA]</scope>
    <source>
        <strain evidence="10">ATCC MYA-4605 / CBS 113480</strain>
    </source>
</reference>
<keyword evidence="2 7" id="KW-0812">Transmembrane</keyword>
<evidence type="ECO:0000256" key="7">
    <source>
        <dbReference type="SAM" id="Phobius"/>
    </source>
</evidence>
<feature type="transmembrane region" description="Helical" evidence="7">
    <location>
        <begin position="138"/>
        <end position="160"/>
    </location>
</feature>
<organism evidence="9 10">
    <name type="scientific">Arthroderma otae (strain ATCC MYA-4605 / CBS 113480)</name>
    <name type="common">Microsporum canis</name>
    <dbReference type="NCBI Taxonomy" id="554155"/>
    <lineage>
        <taxon>Eukaryota</taxon>
        <taxon>Fungi</taxon>
        <taxon>Dikarya</taxon>
        <taxon>Ascomycota</taxon>
        <taxon>Pezizomycotina</taxon>
        <taxon>Eurotiomycetes</taxon>
        <taxon>Eurotiomycetidae</taxon>
        <taxon>Onygenales</taxon>
        <taxon>Arthrodermataceae</taxon>
        <taxon>Microsporum</taxon>
    </lineage>
</organism>
<comment type="subcellular location">
    <subcellularLocation>
        <location evidence="1">Membrane</location>
        <topology evidence="1">Multi-pass membrane protein</topology>
    </subcellularLocation>
</comment>
<dbReference type="InterPro" id="IPR049326">
    <property type="entry name" value="Rhodopsin_dom_fungi"/>
</dbReference>
<dbReference type="GeneID" id="9230757"/>
<feature type="transmembrane region" description="Helical" evidence="7">
    <location>
        <begin position="12"/>
        <end position="33"/>
    </location>
</feature>
<evidence type="ECO:0000256" key="5">
    <source>
        <dbReference type="ARBA" id="ARBA00038359"/>
    </source>
</evidence>
<dbReference type="eggNOG" id="ENOG502RJFT">
    <property type="taxonomic scope" value="Eukaryota"/>
</dbReference>